<evidence type="ECO:0000256" key="2">
    <source>
        <dbReference type="SAM" id="Phobius"/>
    </source>
</evidence>
<dbReference type="Proteomes" id="UP001155240">
    <property type="component" value="Unassembled WGS sequence"/>
</dbReference>
<organism evidence="3 4">
    <name type="scientific">Rathayibacter rubneri</name>
    <dbReference type="NCBI Taxonomy" id="2950106"/>
    <lineage>
        <taxon>Bacteria</taxon>
        <taxon>Bacillati</taxon>
        <taxon>Actinomycetota</taxon>
        <taxon>Actinomycetes</taxon>
        <taxon>Micrococcales</taxon>
        <taxon>Microbacteriaceae</taxon>
        <taxon>Rathayibacter</taxon>
    </lineage>
</organism>
<reference evidence="3" key="1">
    <citation type="submission" date="2022-06" db="EMBL/GenBank/DDBJ databases">
        <title>Whole genome shotgun sequencing (WGS) of Rathayibacter sp. ZW T2_19, isolated from stored onions (Allium cepa).</title>
        <authorList>
            <person name="Stoll D.A."/>
            <person name="Huch M."/>
        </authorList>
    </citation>
    <scope>NUCLEOTIDE SEQUENCE</scope>
    <source>
        <strain evidence="3">ZW T2_19</strain>
    </source>
</reference>
<protein>
    <recommendedName>
        <fullName evidence="5">Capsular polysaccharide biosynthesis protein</fullName>
    </recommendedName>
</protein>
<proteinExistence type="predicted"/>
<feature type="region of interest" description="Disordered" evidence="1">
    <location>
        <begin position="232"/>
        <end position="260"/>
    </location>
</feature>
<dbReference type="AlphaFoldDB" id="A0A9X2E4Q6"/>
<keyword evidence="2" id="KW-0812">Transmembrane</keyword>
<name>A0A9X2E4Q6_9MICO</name>
<evidence type="ECO:0000313" key="3">
    <source>
        <dbReference type="EMBL" id="MCM6764356.1"/>
    </source>
</evidence>
<sequence>MEIPAYLRVLWRYRLAVVASALLAALVATAVHFTVRHGALEIRAEREYSAATTVLLGGGPRSPFLSESPALERVPGLSAAQEEDLSSTAVIYAYLVSGESVRSGVVARQGPLGEREGVDGVRRTTQPFGSERNPGRASLPILSIIGTSPDPVRAVELSRAATSVFLEQALARQDADGIPEERRVTFTVTDEGAAEPGPLGTVALPIAATGVAVFLLGVLAILAVHGLRLRRPVASPAPPGSTAAVDGPSIEPRSERMPAR</sequence>
<evidence type="ECO:0008006" key="5">
    <source>
        <dbReference type="Google" id="ProtNLM"/>
    </source>
</evidence>
<dbReference type="EMBL" id="JAMRYM010000143">
    <property type="protein sequence ID" value="MCM6764356.1"/>
    <property type="molecule type" value="Genomic_DNA"/>
</dbReference>
<dbReference type="RefSeq" id="WP_251948309.1">
    <property type="nucleotide sequence ID" value="NZ_JAMRYM010000143.1"/>
</dbReference>
<evidence type="ECO:0000256" key="1">
    <source>
        <dbReference type="SAM" id="MobiDB-lite"/>
    </source>
</evidence>
<keyword evidence="2" id="KW-1133">Transmembrane helix</keyword>
<keyword evidence="2" id="KW-0472">Membrane</keyword>
<feature type="transmembrane region" description="Helical" evidence="2">
    <location>
        <begin position="202"/>
        <end position="224"/>
    </location>
</feature>
<keyword evidence="4" id="KW-1185">Reference proteome</keyword>
<accession>A0A9X2E4Q6</accession>
<comment type="caution">
    <text evidence="3">The sequence shown here is derived from an EMBL/GenBank/DDBJ whole genome shotgun (WGS) entry which is preliminary data.</text>
</comment>
<gene>
    <name evidence="3" type="ORF">NB037_18220</name>
</gene>
<evidence type="ECO:0000313" key="4">
    <source>
        <dbReference type="Proteomes" id="UP001155240"/>
    </source>
</evidence>